<dbReference type="CDD" id="cd12291">
    <property type="entry name" value="RRM1_La"/>
    <property type="match status" value="1"/>
</dbReference>
<dbReference type="GO" id="GO:1990904">
    <property type="term" value="C:ribonucleoprotein complex"/>
    <property type="evidence" value="ECO:0007669"/>
    <property type="project" value="InterPro"/>
</dbReference>
<feature type="compositionally biased region" description="Basic and acidic residues" evidence="5">
    <location>
        <begin position="47"/>
        <end position="81"/>
    </location>
</feature>
<dbReference type="InterPro" id="IPR002344">
    <property type="entry name" value="Lupus_La"/>
</dbReference>
<dbReference type="PANTHER" id="PTHR22792:SF166">
    <property type="entry name" value="LUPUS LA PROTEIN HOMOLOG"/>
    <property type="match status" value="1"/>
</dbReference>
<dbReference type="PRINTS" id="PR00302">
    <property type="entry name" value="LUPUSLA"/>
</dbReference>
<dbReference type="AlphaFoldDB" id="A0AAV4CEV3"/>
<dbReference type="Pfam" id="PF05383">
    <property type="entry name" value="La"/>
    <property type="match status" value="1"/>
</dbReference>
<evidence type="ECO:0000256" key="2">
    <source>
        <dbReference type="ARBA" id="ARBA00022884"/>
    </source>
</evidence>
<accession>A0AAV4CEV3</accession>
<evidence type="ECO:0000256" key="4">
    <source>
        <dbReference type="PROSITE-ProRule" id="PRU00332"/>
    </source>
</evidence>
<dbReference type="InterPro" id="IPR000504">
    <property type="entry name" value="RRM_dom"/>
</dbReference>
<dbReference type="GO" id="GO:0008033">
    <property type="term" value="P:tRNA processing"/>
    <property type="evidence" value="ECO:0007669"/>
    <property type="project" value="TreeGrafter"/>
</dbReference>
<evidence type="ECO:0000256" key="5">
    <source>
        <dbReference type="SAM" id="MobiDB-lite"/>
    </source>
</evidence>
<organism evidence="8 9">
    <name type="scientific">Plakobranchus ocellatus</name>
    <dbReference type="NCBI Taxonomy" id="259542"/>
    <lineage>
        <taxon>Eukaryota</taxon>
        <taxon>Metazoa</taxon>
        <taxon>Spiralia</taxon>
        <taxon>Lophotrochozoa</taxon>
        <taxon>Mollusca</taxon>
        <taxon>Gastropoda</taxon>
        <taxon>Heterobranchia</taxon>
        <taxon>Euthyneura</taxon>
        <taxon>Panpulmonata</taxon>
        <taxon>Sacoglossa</taxon>
        <taxon>Placobranchoidea</taxon>
        <taxon>Plakobranchidae</taxon>
        <taxon>Plakobranchus</taxon>
    </lineage>
</organism>
<keyword evidence="2 4" id="KW-0694">RNA-binding</keyword>
<dbReference type="Pfam" id="PF00076">
    <property type="entry name" value="RRM_1"/>
    <property type="match status" value="1"/>
</dbReference>
<dbReference type="InterPro" id="IPR036388">
    <property type="entry name" value="WH-like_DNA-bd_sf"/>
</dbReference>
<feature type="region of interest" description="Disordered" evidence="5">
    <location>
        <begin position="1"/>
        <end position="81"/>
    </location>
</feature>
<reference evidence="8 9" key="1">
    <citation type="journal article" date="2021" name="Elife">
        <title>Chloroplast acquisition without the gene transfer in kleptoplastic sea slugs, Plakobranchus ocellatus.</title>
        <authorList>
            <person name="Maeda T."/>
            <person name="Takahashi S."/>
            <person name="Yoshida T."/>
            <person name="Shimamura S."/>
            <person name="Takaki Y."/>
            <person name="Nagai Y."/>
            <person name="Toyoda A."/>
            <person name="Suzuki Y."/>
            <person name="Arimoto A."/>
            <person name="Ishii H."/>
            <person name="Satoh N."/>
            <person name="Nishiyama T."/>
            <person name="Hasebe M."/>
            <person name="Maruyama T."/>
            <person name="Minagawa J."/>
            <person name="Obokata J."/>
            <person name="Shigenobu S."/>
        </authorList>
    </citation>
    <scope>NUCLEOTIDE SEQUENCE [LARGE SCALE GENOMIC DNA]</scope>
</reference>
<protein>
    <submittedName>
        <fullName evidence="8">Lupus la protein homolog</fullName>
    </submittedName>
</protein>
<dbReference type="GO" id="GO:0005634">
    <property type="term" value="C:nucleus"/>
    <property type="evidence" value="ECO:0007669"/>
    <property type="project" value="UniProtKB-SubCell"/>
</dbReference>
<evidence type="ECO:0000313" key="9">
    <source>
        <dbReference type="Proteomes" id="UP000735302"/>
    </source>
</evidence>
<keyword evidence="3" id="KW-0539">Nucleus</keyword>
<dbReference type="SUPFAM" id="SSF54928">
    <property type="entry name" value="RNA-binding domain, RBD"/>
    <property type="match status" value="1"/>
</dbReference>
<evidence type="ECO:0000256" key="1">
    <source>
        <dbReference type="ARBA" id="ARBA00004123"/>
    </source>
</evidence>
<dbReference type="Gene3D" id="3.30.70.330">
    <property type="match status" value="1"/>
</dbReference>
<sequence>MADNKGDAVTAVSDETEQKPEEPAGNDKSASVEGNGDVAFVGDGGDSEAKRTKQETEEKSAGDGGDSEAKQPKQVPEEKSVPLHAKIVKQVEFYFGDYNLSRDRFLKEQVQLDDGWISSEIMLKFNRLKNICADWDVIVEALKDYSDLVQISADGTKVRRNPSRPLPGDSKERRDEIQSRTIYANRFPLDTKLDDLMDFFDSYGPVEHIFMKRDFHKHTFKGSVFVTYKTKADAEEFLREEGTKFKDAPLEVKQWKADYFKSKSSKKDKSSKNNAGSKHE</sequence>
<dbReference type="InterPro" id="IPR006630">
    <property type="entry name" value="La_HTH"/>
</dbReference>
<dbReference type="PROSITE" id="PS50961">
    <property type="entry name" value="HTH_LA"/>
    <property type="match status" value="1"/>
</dbReference>
<dbReference type="GO" id="GO:0003729">
    <property type="term" value="F:mRNA binding"/>
    <property type="evidence" value="ECO:0007669"/>
    <property type="project" value="TreeGrafter"/>
</dbReference>
<dbReference type="InterPro" id="IPR045180">
    <property type="entry name" value="La_dom_prot"/>
</dbReference>
<dbReference type="PROSITE" id="PS50102">
    <property type="entry name" value="RRM"/>
    <property type="match status" value="1"/>
</dbReference>
<dbReference type="SMART" id="SM00360">
    <property type="entry name" value="RRM"/>
    <property type="match status" value="1"/>
</dbReference>
<feature type="region of interest" description="Disordered" evidence="5">
    <location>
        <begin position="261"/>
        <end position="280"/>
    </location>
</feature>
<dbReference type="PANTHER" id="PTHR22792">
    <property type="entry name" value="LUPUS LA PROTEIN-RELATED"/>
    <property type="match status" value="1"/>
</dbReference>
<dbReference type="EMBL" id="BLXT01006199">
    <property type="protein sequence ID" value="GFO29896.1"/>
    <property type="molecule type" value="Genomic_DNA"/>
</dbReference>
<dbReference type="SUPFAM" id="SSF46785">
    <property type="entry name" value="Winged helix' DNA-binding domain"/>
    <property type="match status" value="1"/>
</dbReference>
<dbReference type="Gene3D" id="1.10.10.10">
    <property type="entry name" value="Winged helix-like DNA-binding domain superfamily/Winged helix DNA-binding domain"/>
    <property type="match status" value="1"/>
</dbReference>
<comment type="subcellular location">
    <subcellularLocation>
        <location evidence="1">Nucleus</location>
    </subcellularLocation>
</comment>
<dbReference type="InterPro" id="IPR035979">
    <property type="entry name" value="RBD_domain_sf"/>
</dbReference>
<dbReference type="GO" id="GO:0045727">
    <property type="term" value="P:positive regulation of translation"/>
    <property type="evidence" value="ECO:0007669"/>
    <property type="project" value="TreeGrafter"/>
</dbReference>
<name>A0AAV4CEV3_9GAST</name>
<evidence type="ECO:0000256" key="3">
    <source>
        <dbReference type="ARBA" id="ARBA00023242"/>
    </source>
</evidence>
<dbReference type="InterPro" id="IPR036390">
    <property type="entry name" value="WH_DNA-bd_sf"/>
</dbReference>
<comment type="caution">
    <text evidence="8">The sequence shown here is derived from an EMBL/GenBank/DDBJ whole genome shotgun (WGS) entry which is preliminary data.</text>
</comment>
<keyword evidence="9" id="KW-1185">Reference proteome</keyword>
<evidence type="ECO:0000259" key="6">
    <source>
        <dbReference type="PROSITE" id="PS50102"/>
    </source>
</evidence>
<evidence type="ECO:0000313" key="8">
    <source>
        <dbReference type="EMBL" id="GFO29896.1"/>
    </source>
</evidence>
<feature type="domain" description="RRM" evidence="6">
    <location>
        <begin position="180"/>
        <end position="257"/>
    </location>
</feature>
<dbReference type="GO" id="GO:0010494">
    <property type="term" value="C:cytoplasmic stress granule"/>
    <property type="evidence" value="ECO:0007669"/>
    <property type="project" value="TreeGrafter"/>
</dbReference>
<dbReference type="SMART" id="SM00715">
    <property type="entry name" value="LA"/>
    <property type="match status" value="1"/>
</dbReference>
<proteinExistence type="predicted"/>
<gene>
    <name evidence="8" type="ORF">PoB_005640100</name>
</gene>
<evidence type="ECO:0000259" key="7">
    <source>
        <dbReference type="PROSITE" id="PS50961"/>
    </source>
</evidence>
<dbReference type="InterPro" id="IPR012677">
    <property type="entry name" value="Nucleotide-bd_a/b_plait_sf"/>
</dbReference>
<dbReference type="GO" id="GO:0005829">
    <property type="term" value="C:cytosol"/>
    <property type="evidence" value="ECO:0007669"/>
    <property type="project" value="TreeGrafter"/>
</dbReference>
<feature type="domain" description="HTH La-type RNA-binding" evidence="7">
    <location>
        <begin position="77"/>
        <end position="168"/>
    </location>
</feature>
<dbReference type="Proteomes" id="UP000735302">
    <property type="component" value="Unassembled WGS sequence"/>
</dbReference>